<gene>
    <name evidence="1" type="ORF">FZC85_18435</name>
</gene>
<dbReference type="OrthoDB" id="9789552at2"/>
<dbReference type="Proteomes" id="UP000324269">
    <property type="component" value="Unassembled WGS sequence"/>
</dbReference>
<proteinExistence type="predicted"/>
<accession>A0A5D4U704</accession>
<sequence length="506" mass="57581">MNRKIALLPVDGRPVTRELPKQIASIGNWEVLIPHKDLLGFLKEPGDMAALEKWMWKVAPEVDGFVLSIDMLGYGGLVPSRVCLDGKETIIQRIGILRALKEKYPDKALMAFSSTMRISNNYVNEEEKEYWCDYGVELWEYSYHFHRFEKTGHDDSNLRVRDLQNKIPSDILEDYLSTRLKNYQVNESLLEMVEDKTIDVLVFPQDDTSEYGLNIGEQEELSDKVAHRELFQNVFIYPGADEVANTLVAKMIYQLEQVDFPTFYPVYSGETGALSTAMYEDRPICESVKGQIHAFGGYTVDQAGEADIVFAVNVPGKRQGDLALQKFLGEVDTPHRNIGEWIKRIAHYLRQDKLVAVADTAYANGVDPRMLPRLLGEIEVSQLAGFGGWNTAGNTLGTVVAQAAMVHLQKKKPSLPQEEVKARILEEMTLRLLDDYVYQSIVRQQVRAGTDESAVSHEELLNRVKELFLKESVTFLTKYGLDFPLKEIYLPWKRTFEIGLGRRDES</sequence>
<dbReference type="RefSeq" id="WP_148970489.1">
    <property type="nucleotide sequence ID" value="NZ_JBNIKW010000006.1"/>
</dbReference>
<organism evidence="1 2">
    <name type="scientific">Rossellomorea aquimaris</name>
    <dbReference type="NCBI Taxonomy" id="189382"/>
    <lineage>
        <taxon>Bacteria</taxon>
        <taxon>Bacillati</taxon>
        <taxon>Bacillota</taxon>
        <taxon>Bacilli</taxon>
        <taxon>Bacillales</taxon>
        <taxon>Bacillaceae</taxon>
        <taxon>Rossellomorea</taxon>
    </lineage>
</organism>
<dbReference type="InterPro" id="IPR025394">
    <property type="entry name" value="DUF4127"/>
</dbReference>
<evidence type="ECO:0000313" key="1">
    <source>
        <dbReference type="EMBL" id="TYS83077.1"/>
    </source>
</evidence>
<protein>
    <submittedName>
        <fullName evidence="1">DUF4127 family protein</fullName>
    </submittedName>
</protein>
<dbReference type="EMBL" id="VTEZ01000006">
    <property type="protein sequence ID" value="TYS83077.1"/>
    <property type="molecule type" value="Genomic_DNA"/>
</dbReference>
<evidence type="ECO:0000313" key="2">
    <source>
        <dbReference type="Proteomes" id="UP000324269"/>
    </source>
</evidence>
<dbReference type="Pfam" id="PF13552">
    <property type="entry name" value="DUF4127"/>
    <property type="match status" value="1"/>
</dbReference>
<name>A0A5D4U704_9BACI</name>
<comment type="caution">
    <text evidence="1">The sequence shown here is derived from an EMBL/GenBank/DDBJ whole genome shotgun (WGS) entry which is preliminary data.</text>
</comment>
<dbReference type="AlphaFoldDB" id="A0A5D4U704"/>
<reference evidence="1 2" key="1">
    <citation type="submission" date="2019-08" db="EMBL/GenBank/DDBJ databases">
        <title>Bacillus genomes from the desert of Cuatro Cienegas, Coahuila.</title>
        <authorList>
            <person name="Olmedo-Alvarez G."/>
        </authorList>
    </citation>
    <scope>NUCLEOTIDE SEQUENCE [LARGE SCALE GENOMIC DNA]</scope>
    <source>
        <strain evidence="1 2">CH87b_3T</strain>
    </source>
</reference>